<proteinExistence type="predicted"/>
<dbReference type="EMBL" id="BBLT01000003">
    <property type="protein sequence ID" value="GAL84825.1"/>
    <property type="molecule type" value="Genomic_DNA"/>
</dbReference>
<dbReference type="AlphaFoldDB" id="A0A098LD43"/>
<reference evidence="1 2" key="1">
    <citation type="submission" date="2014-09" db="EMBL/GenBank/DDBJ databases">
        <title>Sporocytophaga myxococcoides PG-01 genome sequencing.</title>
        <authorList>
            <person name="Liu L."/>
            <person name="Gao P.J."/>
            <person name="Chen G.J."/>
            <person name="Wang L.S."/>
        </authorList>
    </citation>
    <scope>NUCLEOTIDE SEQUENCE [LARGE SCALE GENOMIC DNA]</scope>
    <source>
        <strain evidence="1 2">PG-01</strain>
    </source>
</reference>
<accession>A0A098LD43</accession>
<keyword evidence="2" id="KW-1185">Reference proteome</keyword>
<dbReference type="Proteomes" id="UP000030185">
    <property type="component" value="Unassembled WGS sequence"/>
</dbReference>
<comment type="caution">
    <text evidence="1">The sequence shown here is derived from an EMBL/GenBank/DDBJ whole genome shotgun (WGS) entry which is preliminary data.</text>
</comment>
<sequence>MILPFIVLFGFAIFLSVVNSPEPLKKTLKSAIEIGKKKDIGTSPYKNTTIPVECKEDIIICS</sequence>
<name>A0A098LD43_9BACT</name>
<dbReference type="STRING" id="153721.MYP_2053"/>
<gene>
    <name evidence="1" type="ORF">MYP_2053</name>
</gene>
<protein>
    <submittedName>
        <fullName evidence="1">Uncharacterized protein</fullName>
    </submittedName>
</protein>
<evidence type="ECO:0000313" key="2">
    <source>
        <dbReference type="Proteomes" id="UP000030185"/>
    </source>
</evidence>
<evidence type="ECO:0000313" key="1">
    <source>
        <dbReference type="EMBL" id="GAL84825.1"/>
    </source>
</evidence>
<organism evidence="1 2">
    <name type="scientific">Sporocytophaga myxococcoides</name>
    <dbReference type="NCBI Taxonomy" id="153721"/>
    <lineage>
        <taxon>Bacteria</taxon>
        <taxon>Pseudomonadati</taxon>
        <taxon>Bacteroidota</taxon>
        <taxon>Cytophagia</taxon>
        <taxon>Cytophagales</taxon>
        <taxon>Cytophagaceae</taxon>
        <taxon>Sporocytophaga</taxon>
    </lineage>
</organism>